<dbReference type="InterPro" id="IPR018076">
    <property type="entry name" value="T2SS_GspF_dom"/>
</dbReference>
<feature type="transmembrane region" description="Helical" evidence="6">
    <location>
        <begin position="290"/>
        <end position="310"/>
    </location>
</feature>
<dbReference type="PANTHER" id="PTHR35007:SF1">
    <property type="entry name" value="PILUS ASSEMBLY PROTEIN"/>
    <property type="match status" value="1"/>
</dbReference>
<evidence type="ECO:0000256" key="5">
    <source>
        <dbReference type="ARBA" id="ARBA00023136"/>
    </source>
</evidence>
<feature type="transmembrane region" description="Helical" evidence="6">
    <location>
        <begin position="257"/>
        <end position="278"/>
    </location>
</feature>
<evidence type="ECO:0000256" key="2">
    <source>
        <dbReference type="ARBA" id="ARBA00022475"/>
    </source>
</evidence>
<evidence type="ECO:0000256" key="6">
    <source>
        <dbReference type="SAM" id="Phobius"/>
    </source>
</evidence>
<dbReference type="Gene3D" id="1.20.81.30">
    <property type="entry name" value="Type II secretion system (T2SS), domain F"/>
    <property type="match status" value="1"/>
</dbReference>
<feature type="transmembrane region" description="Helical" evidence="6">
    <location>
        <begin position="6"/>
        <end position="23"/>
    </location>
</feature>
<name>A0A644WUM5_9ZZZZ</name>
<dbReference type="PANTHER" id="PTHR35007">
    <property type="entry name" value="INTEGRAL MEMBRANE PROTEIN-RELATED"/>
    <property type="match status" value="1"/>
</dbReference>
<dbReference type="AlphaFoldDB" id="A0A644WUM5"/>
<reference evidence="8" key="1">
    <citation type="submission" date="2019-08" db="EMBL/GenBank/DDBJ databases">
        <authorList>
            <person name="Kucharzyk K."/>
            <person name="Murdoch R.W."/>
            <person name="Higgins S."/>
            <person name="Loffler F."/>
        </authorList>
    </citation>
    <scope>NUCLEOTIDE SEQUENCE</scope>
</reference>
<keyword evidence="5 6" id="KW-0472">Membrane</keyword>
<evidence type="ECO:0000259" key="7">
    <source>
        <dbReference type="Pfam" id="PF00482"/>
    </source>
</evidence>
<evidence type="ECO:0000256" key="1">
    <source>
        <dbReference type="ARBA" id="ARBA00004651"/>
    </source>
</evidence>
<evidence type="ECO:0000256" key="4">
    <source>
        <dbReference type="ARBA" id="ARBA00022989"/>
    </source>
</evidence>
<feature type="domain" description="Type II secretion system protein GspF" evidence="7">
    <location>
        <begin position="147"/>
        <end position="272"/>
    </location>
</feature>
<protein>
    <recommendedName>
        <fullName evidence="7">Type II secretion system protein GspF domain-containing protein</fullName>
    </recommendedName>
</protein>
<evidence type="ECO:0000256" key="3">
    <source>
        <dbReference type="ARBA" id="ARBA00022692"/>
    </source>
</evidence>
<sequence length="314" mass="35463">MILFISMVVGVFIYSMMMMTLPSNNKFMMKVRYLKYFKDVDVDEVQDQVLKEKNENARKKKSFKFQFISKEFSNYLVSSGVKLSATEYICLWMLTTFVPMYIALLLSKSMITATGVAIIGFFAPPIFVRRSRKKRQEEFSKQLGESLTVMGNCIKAGFSFQQSMESIAADMQPPISTEFGKTLREIHFGISMEDALKHMVDRVKNQDFDLLVSAVLTSTQVGSNLSDILEVISDTVKDRIKIKSEVRVLTASGRTSGLIIGFLPIIIIIALMLLNPGYLNAFFETGAGRIMLIISAVLETMGFMIINKIVDIKY</sequence>
<proteinExistence type="predicted"/>
<dbReference type="GO" id="GO:0005886">
    <property type="term" value="C:plasma membrane"/>
    <property type="evidence" value="ECO:0007669"/>
    <property type="project" value="UniProtKB-SubCell"/>
</dbReference>
<dbReference type="InterPro" id="IPR042094">
    <property type="entry name" value="T2SS_GspF_sf"/>
</dbReference>
<organism evidence="8">
    <name type="scientific">bioreactor metagenome</name>
    <dbReference type="NCBI Taxonomy" id="1076179"/>
    <lineage>
        <taxon>unclassified sequences</taxon>
        <taxon>metagenomes</taxon>
        <taxon>ecological metagenomes</taxon>
    </lineage>
</organism>
<accession>A0A644WUM5</accession>
<feature type="transmembrane region" description="Helical" evidence="6">
    <location>
        <begin position="110"/>
        <end position="128"/>
    </location>
</feature>
<evidence type="ECO:0000313" key="8">
    <source>
        <dbReference type="EMBL" id="MPM05764.1"/>
    </source>
</evidence>
<dbReference type="Pfam" id="PF00482">
    <property type="entry name" value="T2SSF"/>
    <property type="match status" value="1"/>
</dbReference>
<comment type="caution">
    <text evidence="8">The sequence shown here is derived from an EMBL/GenBank/DDBJ whole genome shotgun (WGS) entry which is preliminary data.</text>
</comment>
<comment type="subcellular location">
    <subcellularLocation>
        <location evidence="1">Cell membrane</location>
        <topology evidence="1">Multi-pass membrane protein</topology>
    </subcellularLocation>
</comment>
<keyword evidence="2" id="KW-1003">Cell membrane</keyword>
<keyword evidence="3 6" id="KW-0812">Transmembrane</keyword>
<gene>
    <name evidence="8" type="ORF">SDC9_52059</name>
</gene>
<dbReference type="EMBL" id="VSSQ01001163">
    <property type="protein sequence ID" value="MPM05764.1"/>
    <property type="molecule type" value="Genomic_DNA"/>
</dbReference>
<keyword evidence="4 6" id="KW-1133">Transmembrane helix</keyword>